<dbReference type="RefSeq" id="WP_157743566.1">
    <property type="nucleotide sequence ID" value="NZ_JBHLYF010000045.1"/>
</dbReference>
<evidence type="ECO:0000313" key="2">
    <source>
        <dbReference type="EMBL" id="SCG35116.1"/>
    </source>
</evidence>
<dbReference type="GO" id="GO:0003677">
    <property type="term" value="F:DNA binding"/>
    <property type="evidence" value="ECO:0007669"/>
    <property type="project" value="InterPro"/>
</dbReference>
<keyword evidence="3" id="KW-1185">Reference proteome</keyword>
<dbReference type="GO" id="GO:0009307">
    <property type="term" value="P:DNA restriction-modification system"/>
    <property type="evidence" value="ECO:0007669"/>
    <property type="project" value="InterPro"/>
</dbReference>
<dbReference type="Gene3D" id="3.40.50.10140">
    <property type="entry name" value="Toll/interleukin-1 receptor homology (TIR) domain"/>
    <property type="match status" value="1"/>
</dbReference>
<proteinExistence type="predicted"/>
<evidence type="ECO:0000259" key="1">
    <source>
        <dbReference type="PROSITE" id="PS50104"/>
    </source>
</evidence>
<organism evidence="2 3">
    <name type="scientific">Micromonospora siamensis</name>
    <dbReference type="NCBI Taxonomy" id="299152"/>
    <lineage>
        <taxon>Bacteria</taxon>
        <taxon>Bacillati</taxon>
        <taxon>Actinomycetota</taxon>
        <taxon>Actinomycetes</taxon>
        <taxon>Micromonosporales</taxon>
        <taxon>Micromonosporaceae</taxon>
        <taxon>Micromonospora</taxon>
    </lineage>
</organism>
<dbReference type="Pfam" id="PF04471">
    <property type="entry name" value="Mrr_cat"/>
    <property type="match status" value="1"/>
</dbReference>
<name>A0A1C5GMV2_9ACTN</name>
<feature type="domain" description="TIR" evidence="1">
    <location>
        <begin position="293"/>
        <end position="429"/>
    </location>
</feature>
<accession>A0A1C5GMV2</accession>
<gene>
    <name evidence="2" type="ORF">GA0074704_0176</name>
</gene>
<reference evidence="2 3" key="1">
    <citation type="submission" date="2016-06" db="EMBL/GenBank/DDBJ databases">
        <authorList>
            <person name="Kjaerup R.B."/>
            <person name="Dalgaard T.S."/>
            <person name="Juul-Madsen H.R."/>
        </authorList>
    </citation>
    <scope>NUCLEOTIDE SEQUENCE [LARGE SCALE GENOMIC DNA]</scope>
    <source>
        <strain evidence="2 3">DSM 45097</strain>
    </source>
</reference>
<dbReference type="EMBL" id="LT607751">
    <property type="protein sequence ID" value="SCG35116.1"/>
    <property type="molecule type" value="Genomic_DNA"/>
</dbReference>
<sequence>METTNRPGWLLDYHQHYEWGRTESVGLTLEDGLVVLSGAVHDPTANVSEGTNEYNWAWVKVDPFKLVEGLALVQEGRQWSFEQATIGADFIDVGQDDSHSPGAARATLSTRRRDLLLLDAYEVAFSAEWQARTGTIMPAGELDRAFIGTLRRQPERLAALEKVGFQRTVLALLNEANATAVKLDQLGDDGGLWLVRPAGGEAAAMLLSIDPHADGSVGIEVVDRINGIRDRSLVSKAAIVTRSTFRSDVHRAYGALTRRMELVDYDRLAGMLADAGWVCRTPGYLVCPTRQRPDHRVFISYSWEQCEFAVWLYNQLHGWQYDCFLDRVDLSPGDVILSAVKQALDGVDAVILCCSEAALSSRWVQAEIDYCLERERRTGRRLLIPALLPGTEMRDVQRALGEDRLVADFRGWRPAVREHGPLEQLREAVERLWAPGRPEG</sequence>
<evidence type="ECO:0000313" key="3">
    <source>
        <dbReference type="Proteomes" id="UP000198210"/>
    </source>
</evidence>
<dbReference type="SMART" id="SM00255">
    <property type="entry name" value="TIR"/>
    <property type="match status" value="1"/>
</dbReference>
<dbReference type="AlphaFoldDB" id="A0A1C5GMV2"/>
<dbReference type="InterPro" id="IPR035897">
    <property type="entry name" value="Toll_tir_struct_dom_sf"/>
</dbReference>
<dbReference type="GO" id="GO:0007165">
    <property type="term" value="P:signal transduction"/>
    <property type="evidence" value="ECO:0007669"/>
    <property type="project" value="InterPro"/>
</dbReference>
<dbReference type="PROSITE" id="PS50104">
    <property type="entry name" value="TIR"/>
    <property type="match status" value="1"/>
</dbReference>
<dbReference type="SUPFAM" id="SSF52200">
    <property type="entry name" value="Toll/Interleukin receptor TIR domain"/>
    <property type="match status" value="1"/>
</dbReference>
<dbReference type="InterPro" id="IPR007560">
    <property type="entry name" value="Restrct_endonuc_IV_Mrr"/>
</dbReference>
<protein>
    <submittedName>
        <fullName evidence="2">TIR domain-containing protein</fullName>
    </submittedName>
</protein>
<dbReference type="InterPro" id="IPR000157">
    <property type="entry name" value="TIR_dom"/>
</dbReference>
<dbReference type="GO" id="GO:0004519">
    <property type="term" value="F:endonuclease activity"/>
    <property type="evidence" value="ECO:0007669"/>
    <property type="project" value="InterPro"/>
</dbReference>
<dbReference type="Proteomes" id="UP000198210">
    <property type="component" value="Chromosome I"/>
</dbReference>
<dbReference type="Pfam" id="PF13676">
    <property type="entry name" value="TIR_2"/>
    <property type="match status" value="1"/>
</dbReference>